<evidence type="ECO:0000313" key="2">
    <source>
        <dbReference type="EMBL" id="KAK8739113.1"/>
    </source>
</evidence>
<proteinExistence type="predicted"/>
<evidence type="ECO:0000313" key="3">
    <source>
        <dbReference type="Proteomes" id="UP001445076"/>
    </source>
</evidence>
<protein>
    <submittedName>
        <fullName evidence="2">Uncharacterized protein</fullName>
    </submittedName>
</protein>
<dbReference type="InterPro" id="IPR038606">
    <property type="entry name" value="To_sf"/>
</dbReference>
<dbReference type="Gene3D" id="3.15.10.30">
    <property type="entry name" value="Haemolymph juvenile hormone binding protein"/>
    <property type="match status" value="1"/>
</dbReference>
<organism evidence="2 3">
    <name type="scientific">Cherax quadricarinatus</name>
    <name type="common">Australian red claw crayfish</name>
    <dbReference type="NCBI Taxonomy" id="27406"/>
    <lineage>
        <taxon>Eukaryota</taxon>
        <taxon>Metazoa</taxon>
        <taxon>Ecdysozoa</taxon>
        <taxon>Arthropoda</taxon>
        <taxon>Crustacea</taxon>
        <taxon>Multicrustacea</taxon>
        <taxon>Malacostraca</taxon>
        <taxon>Eumalacostraca</taxon>
        <taxon>Eucarida</taxon>
        <taxon>Decapoda</taxon>
        <taxon>Pleocyemata</taxon>
        <taxon>Astacidea</taxon>
        <taxon>Parastacoidea</taxon>
        <taxon>Parastacidae</taxon>
        <taxon>Cherax</taxon>
    </lineage>
</organism>
<keyword evidence="1" id="KW-0732">Signal</keyword>
<dbReference type="Pfam" id="PF16984">
    <property type="entry name" value="Grp7_allergen"/>
    <property type="match status" value="1"/>
</dbReference>
<dbReference type="Gene3D" id="3.15.10.50">
    <property type="match status" value="1"/>
</dbReference>
<keyword evidence="3" id="KW-1185">Reference proteome</keyword>
<dbReference type="Proteomes" id="UP001445076">
    <property type="component" value="Unassembled WGS sequence"/>
</dbReference>
<comment type="caution">
    <text evidence="2">The sequence shown here is derived from an EMBL/GenBank/DDBJ whole genome shotgun (WGS) entry which is preliminary data.</text>
</comment>
<dbReference type="EMBL" id="JARKIK010000037">
    <property type="protein sequence ID" value="KAK8739113.1"/>
    <property type="molecule type" value="Genomic_DNA"/>
</dbReference>
<dbReference type="AlphaFoldDB" id="A0AAW0XGK7"/>
<dbReference type="InterPro" id="IPR020234">
    <property type="entry name" value="Mite_allergen_group-7"/>
</dbReference>
<accession>A0AAW0XGK7</accession>
<dbReference type="PANTHER" id="PTHR11008">
    <property type="entry name" value="PROTEIN TAKEOUT-LIKE PROTEIN"/>
    <property type="match status" value="1"/>
</dbReference>
<feature type="signal peptide" evidence="1">
    <location>
        <begin position="1"/>
        <end position="25"/>
    </location>
</feature>
<dbReference type="PANTHER" id="PTHR11008:SF9">
    <property type="entry name" value="PROTEIN TAKEOUT-LIKE PROTEIN"/>
    <property type="match status" value="1"/>
</dbReference>
<feature type="chain" id="PRO_5043878178" evidence="1">
    <location>
        <begin position="26"/>
        <end position="406"/>
    </location>
</feature>
<reference evidence="2 3" key="1">
    <citation type="journal article" date="2024" name="BMC Genomics">
        <title>Genome assembly of redclaw crayfish (Cherax quadricarinatus) provides insights into its immune adaptation and hypoxia tolerance.</title>
        <authorList>
            <person name="Liu Z."/>
            <person name="Zheng J."/>
            <person name="Li H."/>
            <person name="Fang K."/>
            <person name="Wang S."/>
            <person name="He J."/>
            <person name="Zhou D."/>
            <person name="Weng S."/>
            <person name="Chi M."/>
            <person name="Gu Z."/>
            <person name="He J."/>
            <person name="Li F."/>
            <person name="Wang M."/>
        </authorList>
    </citation>
    <scope>NUCLEOTIDE SEQUENCE [LARGE SCALE GENOMIC DNA]</scope>
    <source>
        <strain evidence="2">ZL_2023a</strain>
    </source>
</reference>
<gene>
    <name evidence="2" type="ORF">OTU49_003486</name>
</gene>
<evidence type="ECO:0000256" key="1">
    <source>
        <dbReference type="SAM" id="SignalP"/>
    </source>
</evidence>
<name>A0AAW0XGK7_CHEQU</name>
<dbReference type="InterPro" id="IPR038602">
    <property type="entry name" value="Mite_allergen_7_sf"/>
</dbReference>
<sequence length="406" mass="45710">MFSLGGSCFCLLLVLHFRCVFGVHAAIEEERSDVSLWVGKVIEGALTRARLATHLFKYFSDDYPRGLPALKLEDPMVFSESYQLTSGLTIWDQHLHGLSHFEIEAAAFNLSSLTVQVDARLPVLWASGQYLWRATMFWSNDEAGATNITLHDIRLSFRSVVVPDADGRLTLVAGSTELEMTYNRTEVSFENLSSTYHLGVNTALPVFLPSLVKLVKEWLVEELNPELQKLADGWYFPDSTSPFDYLMTKLRGYLRTTGMEPWRVGKMALYLGYGFTFKMDNTVVSGLSSLHRNKDIFVKVMDHTFIVFAQVGAQQVKVTGEWWVPYLLGTGGHLEATIDTFSATFEVQQKVDMKSPAVLRTLDCQIGNMAVRTTGMGSLDYLVEAAVNILPNVFRNEIVKKFEPER</sequence>